<evidence type="ECO:0000256" key="1">
    <source>
        <dbReference type="SAM" id="MobiDB-lite"/>
    </source>
</evidence>
<keyword evidence="3" id="KW-1185">Reference proteome</keyword>
<dbReference type="Proteomes" id="UP000095042">
    <property type="component" value="Unassembled WGS sequence"/>
</dbReference>
<feature type="compositionally biased region" description="Basic and acidic residues" evidence="1">
    <location>
        <begin position="49"/>
        <end position="74"/>
    </location>
</feature>
<accession>A0A1E3WCS7</accession>
<reference evidence="2 3" key="1">
    <citation type="journal article" date="2016" name="Environ. Microbiol.">
        <title>New Methyloceanibacter diversity from North Sea sediments includes methanotroph containing solely the soluble methane monooxygenase.</title>
        <authorList>
            <person name="Vekeman B."/>
            <person name="Kerckhof F.M."/>
            <person name="Cremers G."/>
            <person name="de Vos P."/>
            <person name="Vandamme P."/>
            <person name="Boon N."/>
            <person name="Op den Camp H.J."/>
            <person name="Heylen K."/>
        </authorList>
    </citation>
    <scope>NUCLEOTIDE SEQUENCE [LARGE SCALE GENOMIC DNA]</scope>
    <source>
        <strain evidence="2 3">R-67177</strain>
    </source>
</reference>
<protein>
    <submittedName>
        <fullName evidence="2">Uncharacterized protein</fullName>
    </submittedName>
</protein>
<proteinExistence type="predicted"/>
<dbReference type="EMBL" id="LPWD01000079">
    <property type="protein sequence ID" value="ODS03624.1"/>
    <property type="molecule type" value="Genomic_DNA"/>
</dbReference>
<feature type="region of interest" description="Disordered" evidence="1">
    <location>
        <begin position="46"/>
        <end position="75"/>
    </location>
</feature>
<gene>
    <name evidence="2" type="ORF">AUC71_00735</name>
</gene>
<evidence type="ECO:0000313" key="2">
    <source>
        <dbReference type="EMBL" id="ODS03624.1"/>
    </source>
</evidence>
<dbReference type="AlphaFoldDB" id="A0A1E3WCS7"/>
<evidence type="ECO:0000313" key="3">
    <source>
        <dbReference type="Proteomes" id="UP000095042"/>
    </source>
</evidence>
<organism evidence="2 3">
    <name type="scientific">Methyloceanibacter marginalis</name>
    <dbReference type="NCBI Taxonomy" id="1774971"/>
    <lineage>
        <taxon>Bacteria</taxon>
        <taxon>Pseudomonadati</taxon>
        <taxon>Pseudomonadota</taxon>
        <taxon>Alphaproteobacteria</taxon>
        <taxon>Hyphomicrobiales</taxon>
        <taxon>Hyphomicrobiaceae</taxon>
        <taxon>Methyloceanibacter</taxon>
    </lineage>
</organism>
<sequence length="177" mass="20026">MLIALVGVLRLAEIAGAMLVFDSSRRGSVLTRDWVITMRQTMSSAFGRRKGDSHGRSDQGKRSENRHRERDTEAKACPQCCNHSMKLAIRAGAMLLPRPAWDNFLRVFCMPFAVVLSKMLRNWHDQQLSRPTKALRAAGRTRTCHLLVVPRMSHQEAAERHSTDCFLRRTLDGAKVA</sequence>
<name>A0A1E3WCS7_9HYPH</name>
<comment type="caution">
    <text evidence="2">The sequence shown here is derived from an EMBL/GenBank/DDBJ whole genome shotgun (WGS) entry which is preliminary data.</text>
</comment>